<proteinExistence type="predicted"/>
<gene>
    <name evidence="1" type="ORF">AVEN_264851_1</name>
</gene>
<dbReference type="AlphaFoldDB" id="A0A4Y2L2T6"/>
<sequence>MMTKEQCAIGYTKAELVGHEILYADGMAQCVNGAVQNEPLTAEERSSAQTLVEAVLDYLEHKEESKREKLTLRNLRSTIRRKAAEKTKYSSLLFYFKQ</sequence>
<name>A0A4Y2L2T6_ARAVE</name>
<dbReference type="Proteomes" id="UP000499080">
    <property type="component" value="Unassembled WGS sequence"/>
</dbReference>
<comment type="caution">
    <text evidence="1">The sequence shown here is derived from an EMBL/GenBank/DDBJ whole genome shotgun (WGS) entry which is preliminary data.</text>
</comment>
<organism evidence="1 2">
    <name type="scientific">Araneus ventricosus</name>
    <name type="common">Orbweaver spider</name>
    <name type="synonym">Epeira ventricosa</name>
    <dbReference type="NCBI Taxonomy" id="182803"/>
    <lineage>
        <taxon>Eukaryota</taxon>
        <taxon>Metazoa</taxon>
        <taxon>Ecdysozoa</taxon>
        <taxon>Arthropoda</taxon>
        <taxon>Chelicerata</taxon>
        <taxon>Arachnida</taxon>
        <taxon>Araneae</taxon>
        <taxon>Araneomorphae</taxon>
        <taxon>Entelegynae</taxon>
        <taxon>Araneoidea</taxon>
        <taxon>Araneidae</taxon>
        <taxon>Araneus</taxon>
    </lineage>
</organism>
<evidence type="ECO:0000313" key="1">
    <source>
        <dbReference type="EMBL" id="GBN08570.1"/>
    </source>
</evidence>
<dbReference type="EMBL" id="BGPR01005272">
    <property type="protein sequence ID" value="GBN08570.1"/>
    <property type="molecule type" value="Genomic_DNA"/>
</dbReference>
<accession>A0A4Y2L2T6</accession>
<reference evidence="1 2" key="1">
    <citation type="journal article" date="2019" name="Sci. Rep.">
        <title>Orb-weaving spider Araneus ventricosus genome elucidates the spidroin gene catalogue.</title>
        <authorList>
            <person name="Kono N."/>
            <person name="Nakamura H."/>
            <person name="Ohtoshi R."/>
            <person name="Moran D.A.P."/>
            <person name="Shinohara A."/>
            <person name="Yoshida Y."/>
            <person name="Fujiwara M."/>
            <person name="Mori M."/>
            <person name="Tomita M."/>
            <person name="Arakawa K."/>
        </authorList>
    </citation>
    <scope>NUCLEOTIDE SEQUENCE [LARGE SCALE GENOMIC DNA]</scope>
</reference>
<evidence type="ECO:0000313" key="2">
    <source>
        <dbReference type="Proteomes" id="UP000499080"/>
    </source>
</evidence>
<protein>
    <submittedName>
        <fullName evidence="1">Uncharacterized protein</fullName>
    </submittedName>
</protein>
<keyword evidence="2" id="KW-1185">Reference proteome</keyword>